<dbReference type="InterPro" id="IPR054734">
    <property type="entry name" value="PqqF-like_C_4"/>
</dbReference>
<proteinExistence type="inferred from homology"/>
<evidence type="ECO:0000259" key="16">
    <source>
        <dbReference type="Pfam" id="PF22456"/>
    </source>
</evidence>
<dbReference type="SUPFAM" id="SSF63411">
    <property type="entry name" value="LuxS/MPP-like metallohydrolase"/>
    <property type="match status" value="4"/>
</dbReference>
<dbReference type="Pfam" id="PF00675">
    <property type="entry name" value="Peptidase_M16"/>
    <property type="match status" value="1"/>
</dbReference>
<reference evidence="17 18" key="1">
    <citation type="submission" date="2020-11" db="EMBL/GenBank/DDBJ databases">
        <title>Complete genome sequence for Salinimonas sp. strain G2-b.</title>
        <authorList>
            <person name="Park S.-J."/>
        </authorList>
    </citation>
    <scope>NUCLEOTIDE SEQUENCE [LARGE SCALE GENOMIC DNA]</scope>
    <source>
        <strain evidence="17 18">G2-b</strain>
    </source>
</reference>
<feature type="domain" description="Peptidase M16 N-terminal" evidence="13">
    <location>
        <begin position="29"/>
        <end position="153"/>
    </location>
</feature>
<dbReference type="PANTHER" id="PTHR43690">
    <property type="entry name" value="NARDILYSIN"/>
    <property type="match status" value="1"/>
</dbReference>
<dbReference type="GO" id="GO:0046872">
    <property type="term" value="F:metal ion binding"/>
    <property type="evidence" value="ECO:0007669"/>
    <property type="project" value="UniProtKB-KW"/>
</dbReference>
<dbReference type="InterPro" id="IPR032632">
    <property type="entry name" value="Peptidase_M16_M"/>
</dbReference>
<accession>A0A7S9E1B0</accession>
<evidence type="ECO:0000256" key="8">
    <source>
        <dbReference type="ARBA" id="ARBA00022833"/>
    </source>
</evidence>
<evidence type="ECO:0000259" key="15">
    <source>
        <dbReference type="Pfam" id="PF16187"/>
    </source>
</evidence>
<name>A0A7S9E1B0_9ALTE</name>
<evidence type="ECO:0000313" key="17">
    <source>
        <dbReference type="EMBL" id="QPG07210.1"/>
    </source>
</evidence>
<dbReference type="AlphaFoldDB" id="A0A7S9E1B0"/>
<evidence type="ECO:0000256" key="12">
    <source>
        <dbReference type="ARBA" id="ARBA00033450"/>
    </source>
</evidence>
<organism evidence="17 18">
    <name type="scientific">Salinimonas marina</name>
    <dbReference type="NCBI Taxonomy" id="2785918"/>
    <lineage>
        <taxon>Bacteria</taxon>
        <taxon>Pseudomonadati</taxon>
        <taxon>Pseudomonadota</taxon>
        <taxon>Gammaproteobacteria</taxon>
        <taxon>Alteromonadales</taxon>
        <taxon>Alteromonadaceae</taxon>
        <taxon>Alteromonas/Salinimonas group</taxon>
        <taxon>Salinimonas</taxon>
    </lineage>
</organism>
<sequence>MLTTLNFTQSHFLTLPNGLKVMHCPLEDSAVSYVSMAVKAGHFYDPKDCEGLAHLLEHGLFLGSEHLPEPNQINNLVERQGGAINAWTGTEYANYHFHCRNTSLPTLLPAFADMLQHPLLKTAALEKEIQSIEAEFQFKRKDDLRRLYQIHKETCNPAHPFSQFSVGNAHIFGQNEISSLQQKLLAHHQQYYCASNMTLCIFSSIPTKELASAVTHFFEDIPAGTPASANWPPLYLDAHKGIQINIEPLQSARRMIVTFPMPALHNNFRVKPLNYISHLLGDEGEGSLLAYLKDKDWVTNLIAGSGIEGDDYKDFNVNFQLTKDGLQHHEAVIQALFTYIELIRSSLNDPWRYQEKARLHSLAYQYEDNPKLMPIACEYAQHMFLFSEEEIRQFRTTIDSFDREVLEHALGYFSADNLRVKLIAPGLPTERECQHYNASYSVQPLTHELQQSLAQPPQIEALYLPPPNPYMGSEYSLTLPEPEYEKPVALIRESGLTCWFAQDHQFHSPKGDIYFSLDTPALTQSLESVAAKRIWLACLNDTLQAKYYRAEIAGLHYRLYGHQAGFSLHTRGFTNQQTLLATQLLQAVQTEVPTQEQFEQRKAMQLQSLQNSLLNKPTNRLFSRMSVLIQRNTQAPIDLIKALEKCEYQDMLTFSKQALEQYYLETFMHGNWSGEQARSFAEQISSLSPYATGEALPRQVSQLPAGTTLYHQVPSEHEDSAVVLYLQAPSSNLKDTALCMVLEQILAAPFFSVLRTQKQLGYVVGTGYVPQNQHPGMAFYIQSPNCSPDQLMNEITGFLFKQLEEVDFYQEYWPTIQHNLLKQLDERDLSLSMKSQRLWISLGTSDYEFNRNSQLAECVANLTFEEIRSYAHQIADRSLFGELVLFANGRFAELDCSKGKRVDKIAEFKSLTPALTSQGVNYN</sequence>
<feature type="domain" description="Peptidase M16 middle/third" evidence="15">
    <location>
        <begin position="364"/>
        <end position="641"/>
    </location>
</feature>
<dbReference type="EMBL" id="CP064795">
    <property type="protein sequence ID" value="QPG07210.1"/>
    <property type="molecule type" value="Genomic_DNA"/>
</dbReference>
<dbReference type="Pfam" id="PF22456">
    <property type="entry name" value="PqqF-like_C_4"/>
    <property type="match status" value="1"/>
</dbReference>
<dbReference type="FunFam" id="3.30.830.10:FF:000005">
    <property type="entry name" value="nardilysin isoform X1"/>
    <property type="match status" value="1"/>
</dbReference>
<evidence type="ECO:0000256" key="5">
    <source>
        <dbReference type="ARBA" id="ARBA00022670"/>
    </source>
</evidence>
<protein>
    <recommendedName>
        <fullName evidence="4">Protease 3</fullName>
        <ecNumber evidence="3">3.4.24.55</ecNumber>
    </recommendedName>
    <alternativeName>
        <fullName evidence="12">Pitrilysin</fullName>
    </alternativeName>
    <alternativeName>
        <fullName evidence="11">Protease III</fullName>
    </alternativeName>
    <alternativeName>
        <fullName evidence="10">Protease pi</fullName>
    </alternativeName>
</protein>
<evidence type="ECO:0000256" key="7">
    <source>
        <dbReference type="ARBA" id="ARBA00022801"/>
    </source>
</evidence>
<keyword evidence="6" id="KW-0479">Metal-binding</keyword>
<evidence type="ECO:0000256" key="9">
    <source>
        <dbReference type="ARBA" id="ARBA00023049"/>
    </source>
</evidence>
<keyword evidence="8" id="KW-0862">Zinc</keyword>
<dbReference type="Gene3D" id="3.30.830.10">
    <property type="entry name" value="Metalloenzyme, LuxS/M16 peptidase-like"/>
    <property type="match status" value="4"/>
</dbReference>
<dbReference type="InterPro" id="IPR007863">
    <property type="entry name" value="Peptidase_M16_C"/>
</dbReference>
<evidence type="ECO:0000256" key="3">
    <source>
        <dbReference type="ARBA" id="ARBA00012449"/>
    </source>
</evidence>
<evidence type="ECO:0000256" key="2">
    <source>
        <dbReference type="ARBA" id="ARBA00007261"/>
    </source>
</evidence>
<comment type="function">
    <text evidence="1">Endopeptidase that degrades small peptides of less than 7 kDa, such as glucagon and insulin.</text>
</comment>
<dbReference type="Proteomes" id="UP000595095">
    <property type="component" value="Chromosome"/>
</dbReference>
<evidence type="ECO:0000256" key="4">
    <source>
        <dbReference type="ARBA" id="ARBA00017565"/>
    </source>
</evidence>
<keyword evidence="7" id="KW-0378">Hydrolase</keyword>
<dbReference type="PANTHER" id="PTHR43690:SF18">
    <property type="entry name" value="INSULIN-DEGRADING ENZYME-RELATED"/>
    <property type="match status" value="1"/>
</dbReference>
<dbReference type="KEGG" id="smaa:IT774_11490"/>
<dbReference type="EC" id="3.4.24.55" evidence="3"/>
<gene>
    <name evidence="17" type="ORF">IT774_11490</name>
</gene>
<dbReference type="Pfam" id="PF05193">
    <property type="entry name" value="Peptidase_M16_C"/>
    <property type="match status" value="1"/>
</dbReference>
<evidence type="ECO:0000256" key="6">
    <source>
        <dbReference type="ARBA" id="ARBA00022723"/>
    </source>
</evidence>
<dbReference type="GO" id="GO:0004222">
    <property type="term" value="F:metalloendopeptidase activity"/>
    <property type="evidence" value="ECO:0007669"/>
    <property type="project" value="UniProtKB-EC"/>
</dbReference>
<evidence type="ECO:0000259" key="14">
    <source>
        <dbReference type="Pfam" id="PF05193"/>
    </source>
</evidence>
<dbReference type="InterPro" id="IPR050626">
    <property type="entry name" value="Peptidase_M16"/>
</dbReference>
<dbReference type="InterPro" id="IPR011249">
    <property type="entry name" value="Metalloenz_LuxS/M16"/>
</dbReference>
<feature type="domain" description="Coenzyme PQQ synthesis protein F-like C-terminal lobe" evidence="16">
    <location>
        <begin position="741"/>
        <end position="839"/>
    </location>
</feature>
<evidence type="ECO:0000256" key="10">
    <source>
        <dbReference type="ARBA" id="ARBA00029597"/>
    </source>
</evidence>
<keyword evidence="18" id="KW-1185">Reference proteome</keyword>
<keyword evidence="5" id="KW-0645">Protease</keyword>
<comment type="similarity">
    <text evidence="2">Belongs to the peptidase M16 family.</text>
</comment>
<dbReference type="InterPro" id="IPR011765">
    <property type="entry name" value="Pept_M16_N"/>
</dbReference>
<keyword evidence="9" id="KW-0482">Metalloprotease</keyword>
<evidence type="ECO:0000313" key="18">
    <source>
        <dbReference type="Proteomes" id="UP000595095"/>
    </source>
</evidence>
<evidence type="ECO:0000259" key="13">
    <source>
        <dbReference type="Pfam" id="PF00675"/>
    </source>
</evidence>
<dbReference type="GO" id="GO:0006508">
    <property type="term" value="P:proteolysis"/>
    <property type="evidence" value="ECO:0007669"/>
    <property type="project" value="UniProtKB-KW"/>
</dbReference>
<dbReference type="Pfam" id="PF16187">
    <property type="entry name" value="Peptidase_M16_M"/>
    <property type="match status" value="1"/>
</dbReference>
<feature type="domain" description="Peptidase M16 C-terminal" evidence="14">
    <location>
        <begin position="182"/>
        <end position="346"/>
    </location>
</feature>
<evidence type="ECO:0000256" key="11">
    <source>
        <dbReference type="ARBA" id="ARBA00031184"/>
    </source>
</evidence>
<evidence type="ECO:0000256" key="1">
    <source>
        <dbReference type="ARBA" id="ARBA00002184"/>
    </source>
</evidence>